<feature type="region of interest" description="Disordered" evidence="1">
    <location>
        <begin position="488"/>
        <end position="507"/>
    </location>
</feature>
<gene>
    <name evidence="2" type="ORF">ABEG20_06025</name>
</gene>
<evidence type="ECO:0000256" key="1">
    <source>
        <dbReference type="SAM" id="MobiDB-lite"/>
    </source>
</evidence>
<sequence>MKNKIYCILVITVLFSCKKENRKTDQMPELTTTEKQDSKAAFSKVLAAALEKEPDLRLFIKNEALKQFDMDNDVLFQMVKDEQIHGGKTFYQIIAQYAPSKLDFDKAIENLPTLTIMVPEIPNFTPQSWDTNTELPLVAVSPATKIYDKVTLYNAKGEKTEVPFGLVPGYPVVVVKENERVTLKNSPGNKISLKNSFVSLSFVNKAFNRSIANPSAKNLLQSALHPEKTSRYVDLPLVTNIPERTIDERVIEAFDLGLDWHRDYIYYGLNPAQNVTRGKFNNSYQEHIVSIKLKDNNYGKISDSDSDPKSVDEYSYRPGDRPLPVLWTDGYFDIRISILINSKNGGSSQIEKAFSLKGSDLFDVVYQRDGNSLRHYRVSITPKECFLNEPIAAWDLENYGSQWKFIAKEFDLSQDITLSYTNTTTYATNFQYDVGFGEKVKVGAKFGATLTESNTNSFQVKTTVGSDDLGEGILEFSTPIILRKERVEYTPSRPPRDGSQPPYYKDRYVTNDVSTGSMLISVEPKKIR</sequence>
<name>A0AAU7K9R5_9SPHI</name>
<dbReference type="RefSeq" id="WP_406826489.1">
    <property type="nucleotide sequence ID" value="NZ_CP157485.1"/>
</dbReference>
<reference evidence="2" key="1">
    <citation type="submission" date="2024-05" db="EMBL/GenBank/DDBJ databases">
        <authorList>
            <person name="Kim S."/>
            <person name="Heo J."/>
            <person name="Choi H."/>
            <person name="Choi Y."/>
            <person name="Kwon S.-W."/>
            <person name="Kim Y."/>
        </authorList>
    </citation>
    <scope>NUCLEOTIDE SEQUENCE</scope>
    <source>
        <strain evidence="2">KACC 23697</strain>
    </source>
</reference>
<evidence type="ECO:0000313" key="2">
    <source>
        <dbReference type="EMBL" id="XBO49160.1"/>
    </source>
</evidence>
<proteinExistence type="predicted"/>
<dbReference type="EMBL" id="CP157485">
    <property type="protein sequence ID" value="XBO49160.1"/>
    <property type="molecule type" value="Genomic_DNA"/>
</dbReference>
<accession>A0AAU7K9R5</accession>
<protein>
    <submittedName>
        <fullName evidence="2">Uncharacterized protein</fullName>
    </submittedName>
</protein>
<organism evidence="2">
    <name type="scientific">Pedobacter sp. KACC 23697</name>
    <dbReference type="NCBI Taxonomy" id="3149230"/>
    <lineage>
        <taxon>Bacteria</taxon>
        <taxon>Pseudomonadati</taxon>
        <taxon>Bacteroidota</taxon>
        <taxon>Sphingobacteriia</taxon>
        <taxon>Sphingobacteriales</taxon>
        <taxon>Sphingobacteriaceae</taxon>
        <taxon>Pedobacter</taxon>
    </lineage>
</organism>
<dbReference type="AlphaFoldDB" id="A0AAU7K9R5"/>
<dbReference type="PROSITE" id="PS51257">
    <property type="entry name" value="PROKAR_LIPOPROTEIN"/>
    <property type="match status" value="1"/>
</dbReference>